<dbReference type="Pfam" id="PF13231">
    <property type="entry name" value="PMT_2"/>
    <property type="match status" value="1"/>
</dbReference>
<dbReference type="PANTHER" id="PTHR33908:SF11">
    <property type="entry name" value="MEMBRANE PROTEIN"/>
    <property type="match status" value="1"/>
</dbReference>
<dbReference type="EMBL" id="QKZT01000025">
    <property type="protein sequence ID" value="PZX47461.1"/>
    <property type="molecule type" value="Genomic_DNA"/>
</dbReference>
<comment type="subcellular location">
    <subcellularLocation>
        <location evidence="1">Cell membrane</location>
        <topology evidence="1">Multi-pass membrane protein</topology>
    </subcellularLocation>
</comment>
<evidence type="ECO:0000256" key="1">
    <source>
        <dbReference type="ARBA" id="ARBA00004651"/>
    </source>
</evidence>
<evidence type="ECO:0000256" key="5">
    <source>
        <dbReference type="ARBA" id="ARBA00022692"/>
    </source>
</evidence>
<evidence type="ECO:0000313" key="11">
    <source>
        <dbReference type="Proteomes" id="UP000248882"/>
    </source>
</evidence>
<evidence type="ECO:0000259" key="9">
    <source>
        <dbReference type="Pfam" id="PF13231"/>
    </source>
</evidence>
<reference evidence="10 11" key="1">
    <citation type="submission" date="2018-06" db="EMBL/GenBank/DDBJ databases">
        <title>Genomic Encyclopedia of Archaeal and Bacterial Type Strains, Phase II (KMG-II): from individual species to whole genera.</title>
        <authorList>
            <person name="Goeker M."/>
        </authorList>
    </citation>
    <scope>NUCLEOTIDE SEQUENCE [LARGE SCALE GENOMIC DNA]</scope>
    <source>
        <strain evidence="10 11">DSM 19830</strain>
    </source>
</reference>
<keyword evidence="4 10" id="KW-0808">Transferase</keyword>
<dbReference type="Proteomes" id="UP000248882">
    <property type="component" value="Unassembled WGS sequence"/>
</dbReference>
<dbReference type="OrthoDB" id="9813729at2"/>
<dbReference type="AlphaFoldDB" id="A0A2W7QH57"/>
<keyword evidence="3 10" id="KW-0328">Glycosyltransferase</keyword>
<sequence length="508" mass="58961">MNQRNLFLFGFILIKFILQYLLIDSGYDLHRDEYLHLDQAHHLAWGFISVPPLTSWFSYLIYLLGNSEFWVKFFPALFGALTILLVWKAIERLGGSLYAQSLAAICLIFSSMARLNILFQPNSLDILAWTFVFFALLCFIQTGKNKWLYWLGIGIGFGFLNKYNIAFQVLGLFPALLLTSERKIFKIPHLYTAFGLAFLIALPNLMWQVKNDFPVLWHMRMLSQYQLVNVNRLDFLTDQFFFFFGSSFVLILALISYFTYPSFRKYQVFFWAMIFTLAIFTYFKAKSYYAIGLYPIHYAFGAIYLSYLLRKNWGKYLKPVMMIIPIILFILTAPMTYPLGDAEYLKGVQSRHPDLMENRWEDGELHDLPQDFADMLGWKELAEKVDLAYSKAPADEYTIIMCDNYGQAGAINFYTKTKGLRAVTMNADYVNWIDLSRKIKNVILVRDAYDAVSEREISFFEKSEEIGTITDPNAREYGTIIQLLLGAKTDINGILASEIEEKRAELIE</sequence>
<feature type="domain" description="Glycosyltransferase RgtA/B/C/D-like" evidence="9">
    <location>
        <begin position="50"/>
        <end position="207"/>
    </location>
</feature>
<dbReference type="PANTHER" id="PTHR33908">
    <property type="entry name" value="MANNOSYLTRANSFERASE YKCB-RELATED"/>
    <property type="match status" value="1"/>
</dbReference>
<feature type="transmembrane region" description="Helical" evidence="8">
    <location>
        <begin position="69"/>
        <end position="90"/>
    </location>
</feature>
<gene>
    <name evidence="10" type="ORF">LV85_03952</name>
</gene>
<evidence type="ECO:0000256" key="4">
    <source>
        <dbReference type="ARBA" id="ARBA00022679"/>
    </source>
</evidence>
<protein>
    <submittedName>
        <fullName evidence="10">Dolichyl-phosphate-mannose-protein mannosyltransferase</fullName>
    </submittedName>
</protein>
<proteinExistence type="predicted"/>
<evidence type="ECO:0000256" key="6">
    <source>
        <dbReference type="ARBA" id="ARBA00022989"/>
    </source>
</evidence>
<dbReference type="GO" id="GO:0005886">
    <property type="term" value="C:plasma membrane"/>
    <property type="evidence" value="ECO:0007669"/>
    <property type="project" value="UniProtKB-SubCell"/>
</dbReference>
<keyword evidence="7 8" id="KW-0472">Membrane</keyword>
<feature type="transmembrane region" description="Helical" evidence="8">
    <location>
        <begin position="266"/>
        <end position="283"/>
    </location>
</feature>
<evidence type="ECO:0000256" key="3">
    <source>
        <dbReference type="ARBA" id="ARBA00022676"/>
    </source>
</evidence>
<feature type="transmembrane region" description="Helical" evidence="8">
    <location>
        <begin position="126"/>
        <end position="143"/>
    </location>
</feature>
<feature type="transmembrane region" description="Helical" evidence="8">
    <location>
        <begin position="7"/>
        <end position="23"/>
    </location>
</feature>
<dbReference type="InterPro" id="IPR050297">
    <property type="entry name" value="LipidA_mod_glycosyltrf_83"/>
</dbReference>
<evidence type="ECO:0000313" key="10">
    <source>
        <dbReference type="EMBL" id="PZX47461.1"/>
    </source>
</evidence>
<keyword evidence="6 8" id="KW-1133">Transmembrane helix</keyword>
<feature type="transmembrane region" description="Helical" evidence="8">
    <location>
        <begin position="190"/>
        <end position="209"/>
    </location>
</feature>
<dbReference type="GO" id="GO:0016763">
    <property type="term" value="F:pentosyltransferase activity"/>
    <property type="evidence" value="ECO:0007669"/>
    <property type="project" value="TreeGrafter"/>
</dbReference>
<feature type="transmembrane region" description="Helical" evidence="8">
    <location>
        <begin position="289"/>
        <end position="308"/>
    </location>
</feature>
<keyword evidence="11" id="KW-1185">Reference proteome</keyword>
<name>A0A2W7QH57_9BACT</name>
<feature type="transmembrane region" description="Helical" evidence="8">
    <location>
        <begin position="96"/>
        <end position="119"/>
    </location>
</feature>
<dbReference type="RefSeq" id="WP_111322631.1">
    <property type="nucleotide sequence ID" value="NZ_QKZT01000025.1"/>
</dbReference>
<feature type="transmembrane region" description="Helical" evidence="8">
    <location>
        <begin position="149"/>
        <end position="178"/>
    </location>
</feature>
<accession>A0A2W7QH57</accession>
<evidence type="ECO:0000256" key="7">
    <source>
        <dbReference type="ARBA" id="ARBA00023136"/>
    </source>
</evidence>
<organism evidence="10 11">
    <name type="scientific">Algoriphagus chordae</name>
    <dbReference type="NCBI Taxonomy" id="237019"/>
    <lineage>
        <taxon>Bacteria</taxon>
        <taxon>Pseudomonadati</taxon>
        <taxon>Bacteroidota</taxon>
        <taxon>Cytophagia</taxon>
        <taxon>Cytophagales</taxon>
        <taxon>Cyclobacteriaceae</taxon>
        <taxon>Algoriphagus</taxon>
    </lineage>
</organism>
<dbReference type="InterPro" id="IPR038731">
    <property type="entry name" value="RgtA/B/C-like"/>
</dbReference>
<dbReference type="GO" id="GO:0009103">
    <property type="term" value="P:lipopolysaccharide biosynthetic process"/>
    <property type="evidence" value="ECO:0007669"/>
    <property type="project" value="UniProtKB-ARBA"/>
</dbReference>
<comment type="caution">
    <text evidence="10">The sequence shown here is derived from an EMBL/GenBank/DDBJ whole genome shotgun (WGS) entry which is preliminary data.</text>
</comment>
<evidence type="ECO:0000256" key="2">
    <source>
        <dbReference type="ARBA" id="ARBA00022475"/>
    </source>
</evidence>
<keyword evidence="5 8" id="KW-0812">Transmembrane</keyword>
<evidence type="ECO:0000256" key="8">
    <source>
        <dbReference type="SAM" id="Phobius"/>
    </source>
</evidence>
<feature type="transmembrane region" description="Helical" evidence="8">
    <location>
        <begin position="240"/>
        <end position="259"/>
    </location>
</feature>
<feature type="transmembrane region" description="Helical" evidence="8">
    <location>
        <begin position="320"/>
        <end position="340"/>
    </location>
</feature>
<keyword evidence="2" id="KW-1003">Cell membrane</keyword>
<feature type="transmembrane region" description="Helical" evidence="8">
    <location>
        <begin position="43"/>
        <end position="62"/>
    </location>
</feature>